<name>A0A3G8YIA4_9DEIO</name>
<reference evidence="2 3" key="1">
    <citation type="submission" date="2018-11" db="EMBL/GenBank/DDBJ databases">
        <title>Deinococcus shelandsis sp. nov., isolated from South Shetland Islands soil of Antarctica.</title>
        <authorList>
            <person name="Tian J."/>
        </authorList>
    </citation>
    <scope>NUCLEOTIDE SEQUENCE [LARGE SCALE GENOMIC DNA]</scope>
    <source>
        <strain evidence="2 3">S14-83T</strain>
    </source>
</reference>
<gene>
    <name evidence="2" type="ORF">EHF33_05285</name>
</gene>
<dbReference type="OrthoDB" id="66553at2"/>
<dbReference type="EMBL" id="CP034183">
    <property type="protein sequence ID" value="AZI42234.1"/>
    <property type="molecule type" value="Genomic_DNA"/>
</dbReference>
<evidence type="ECO:0000313" key="3">
    <source>
        <dbReference type="Proteomes" id="UP000276417"/>
    </source>
</evidence>
<evidence type="ECO:0000313" key="2">
    <source>
        <dbReference type="EMBL" id="AZI42234.1"/>
    </source>
</evidence>
<evidence type="ECO:0008006" key="4">
    <source>
        <dbReference type="Google" id="ProtNLM"/>
    </source>
</evidence>
<proteinExistence type="predicted"/>
<dbReference type="Proteomes" id="UP000276417">
    <property type="component" value="Chromosome 1"/>
</dbReference>
<dbReference type="RefSeq" id="WP_124868536.1">
    <property type="nucleotide sequence ID" value="NZ_CP034183.1"/>
</dbReference>
<keyword evidence="1" id="KW-0732">Signal</keyword>
<feature type="signal peptide" evidence="1">
    <location>
        <begin position="1"/>
        <end position="24"/>
    </location>
</feature>
<accession>A0A3G8YIA4</accession>
<dbReference type="AlphaFoldDB" id="A0A3G8YIA4"/>
<evidence type="ECO:0000256" key="1">
    <source>
        <dbReference type="SAM" id="SignalP"/>
    </source>
</evidence>
<keyword evidence="3" id="KW-1185">Reference proteome</keyword>
<dbReference type="PROSITE" id="PS51257">
    <property type="entry name" value="PROKAR_LIPOPROTEIN"/>
    <property type="match status" value="1"/>
</dbReference>
<sequence length="170" mass="17073">MKTFTLLAALSAALCACGMVPLPAASIPDQTLTLPPSAGFESYVAYDGSDAFSGTSIPGILSNVSVSGQVMYAGAGDLQRVAVYLRSSLPSCNAVPSSKAQICDASGEISQKVGTLTVQNGVVTGFSLSGSALDRAAKAGHGYFGVQATQGQSMAGDSLKLTAMKASAKL</sequence>
<organism evidence="2 3">
    <name type="scientific">Deinococcus psychrotolerans</name>
    <dbReference type="NCBI Taxonomy" id="2489213"/>
    <lineage>
        <taxon>Bacteria</taxon>
        <taxon>Thermotogati</taxon>
        <taxon>Deinococcota</taxon>
        <taxon>Deinococci</taxon>
        <taxon>Deinococcales</taxon>
        <taxon>Deinococcaceae</taxon>
        <taxon>Deinococcus</taxon>
    </lineage>
</organism>
<dbReference type="KEGG" id="dph:EHF33_05285"/>
<protein>
    <recommendedName>
        <fullName evidence="4">Lipoprotein</fullName>
    </recommendedName>
</protein>
<feature type="chain" id="PRO_5018178307" description="Lipoprotein" evidence="1">
    <location>
        <begin position="25"/>
        <end position="170"/>
    </location>
</feature>